<accession>A0A538T0V5</accession>
<feature type="transmembrane region" description="Helical" evidence="6">
    <location>
        <begin position="94"/>
        <end position="117"/>
    </location>
</feature>
<feature type="transmembrane region" description="Helical" evidence="6">
    <location>
        <begin position="476"/>
        <end position="497"/>
    </location>
</feature>
<feature type="transmembrane region" description="Helical" evidence="6">
    <location>
        <begin position="237"/>
        <end position="256"/>
    </location>
</feature>
<evidence type="ECO:0000256" key="4">
    <source>
        <dbReference type="ARBA" id="ARBA00022989"/>
    </source>
</evidence>
<keyword evidence="3 6" id="KW-0812">Transmembrane</keyword>
<evidence type="ECO:0000256" key="1">
    <source>
        <dbReference type="ARBA" id="ARBA00004651"/>
    </source>
</evidence>
<feature type="transmembrane region" description="Helical" evidence="6">
    <location>
        <begin position="354"/>
        <end position="375"/>
    </location>
</feature>
<evidence type="ECO:0000313" key="7">
    <source>
        <dbReference type="EMBL" id="TMQ57270.1"/>
    </source>
</evidence>
<dbReference type="EMBL" id="VBOW01000067">
    <property type="protein sequence ID" value="TMQ57270.1"/>
    <property type="molecule type" value="Genomic_DNA"/>
</dbReference>
<feature type="transmembrane region" description="Helical" evidence="6">
    <location>
        <begin position="443"/>
        <end position="464"/>
    </location>
</feature>
<evidence type="ECO:0000256" key="2">
    <source>
        <dbReference type="ARBA" id="ARBA00022475"/>
    </source>
</evidence>
<reference evidence="7 8" key="1">
    <citation type="journal article" date="2019" name="Nat. Microbiol.">
        <title>Mediterranean grassland soil C-N compound turnover is dependent on rainfall and depth, and is mediated by genomically divergent microorganisms.</title>
        <authorList>
            <person name="Diamond S."/>
            <person name="Andeer P.F."/>
            <person name="Li Z."/>
            <person name="Crits-Christoph A."/>
            <person name="Burstein D."/>
            <person name="Anantharaman K."/>
            <person name="Lane K.R."/>
            <person name="Thomas B.C."/>
            <person name="Pan C."/>
            <person name="Northen T.R."/>
            <person name="Banfield J.F."/>
        </authorList>
    </citation>
    <scope>NUCLEOTIDE SEQUENCE [LARGE SCALE GENOMIC DNA]</scope>
    <source>
        <strain evidence="7">WS_6</strain>
    </source>
</reference>
<feature type="transmembrane region" description="Helical" evidence="6">
    <location>
        <begin position="387"/>
        <end position="407"/>
    </location>
</feature>
<comment type="caution">
    <text evidence="7">The sequence shown here is derived from an EMBL/GenBank/DDBJ whole genome shotgun (WGS) entry which is preliminary data.</text>
</comment>
<protein>
    <submittedName>
        <fullName evidence="7">Uncharacterized protein</fullName>
    </submittedName>
</protein>
<feature type="transmembrane region" description="Helical" evidence="6">
    <location>
        <begin position="137"/>
        <end position="159"/>
    </location>
</feature>
<feature type="transmembrane region" description="Helical" evidence="6">
    <location>
        <begin position="171"/>
        <end position="191"/>
    </location>
</feature>
<dbReference type="PANTHER" id="PTHR30250">
    <property type="entry name" value="PST FAMILY PREDICTED COLANIC ACID TRANSPORTER"/>
    <property type="match status" value="1"/>
</dbReference>
<organism evidence="7 8">
    <name type="scientific">Eiseniibacteriota bacterium</name>
    <dbReference type="NCBI Taxonomy" id="2212470"/>
    <lineage>
        <taxon>Bacteria</taxon>
        <taxon>Candidatus Eiseniibacteriota</taxon>
    </lineage>
</organism>
<proteinExistence type="predicted"/>
<evidence type="ECO:0000256" key="6">
    <source>
        <dbReference type="SAM" id="Phobius"/>
    </source>
</evidence>
<sequence length="519" mass="53940">MRAGSGRASDPAGVGRRLAANTLHAASGRILGVLLWLVFTPRILQSLGVEGFAIWSLFLALTGYLSALDLGLVQSTLRHVAAARARGSHEEAGAFATLGVVGFLALGVLWLALLAGLHDFALRVLRVPASQAAAARFALVAGGAAFALAGISNVFMAVAQAYGRFDLANSVAVTISLFQGAGLLVVLSHGWGLRGLVASLCLALSLGIGLAAAVLAKKVPEFHWSSPRRSMPRLREALSFGGTMQLAGIFSAFHLQLDKLLLAGFIALAAVTPYELGARVAISASTFPQLLLLAVLPAAAAFHTEDDRARLRELYRRGGRYVLGAGAIALAILLGTADRLFVAWLGAGHEVSAGVLRALAIGFAVALATGMGTSLVRGVGRPDIEAWFAGVVAATHLALSLWLVPALGLRGALLAWVVSNTAGAAFFLWRLSGLLHWHRREVLVEPHVVPALAATLGWAAAAMADKALPAAAGLSAWLAAMLLGALAATVVIAVLLGSRYLDLREVRSLWPSLRKANAA</sequence>
<gene>
    <name evidence="7" type="ORF">E6K76_11035</name>
</gene>
<evidence type="ECO:0000256" key="5">
    <source>
        <dbReference type="ARBA" id="ARBA00023136"/>
    </source>
</evidence>
<dbReference type="AlphaFoldDB" id="A0A538T0V5"/>
<feature type="transmembrane region" description="Helical" evidence="6">
    <location>
        <begin position="413"/>
        <end position="431"/>
    </location>
</feature>
<keyword evidence="5 6" id="KW-0472">Membrane</keyword>
<dbReference type="Pfam" id="PF13440">
    <property type="entry name" value="Polysacc_synt_3"/>
    <property type="match status" value="1"/>
</dbReference>
<feature type="transmembrane region" description="Helical" evidence="6">
    <location>
        <begin position="321"/>
        <end position="342"/>
    </location>
</feature>
<evidence type="ECO:0000313" key="8">
    <source>
        <dbReference type="Proteomes" id="UP000316852"/>
    </source>
</evidence>
<dbReference type="PANTHER" id="PTHR30250:SF26">
    <property type="entry name" value="PSMA PROTEIN"/>
    <property type="match status" value="1"/>
</dbReference>
<comment type="subcellular location">
    <subcellularLocation>
        <location evidence="1">Cell membrane</location>
        <topology evidence="1">Multi-pass membrane protein</topology>
    </subcellularLocation>
</comment>
<dbReference type="GO" id="GO:0005886">
    <property type="term" value="C:plasma membrane"/>
    <property type="evidence" value="ECO:0007669"/>
    <property type="project" value="UniProtKB-SubCell"/>
</dbReference>
<feature type="transmembrane region" description="Helical" evidence="6">
    <location>
        <begin position="197"/>
        <end position="216"/>
    </location>
</feature>
<keyword evidence="2" id="KW-1003">Cell membrane</keyword>
<feature type="transmembrane region" description="Helical" evidence="6">
    <location>
        <begin position="276"/>
        <end position="300"/>
    </location>
</feature>
<keyword evidence="4 6" id="KW-1133">Transmembrane helix</keyword>
<name>A0A538T0V5_UNCEI</name>
<feature type="transmembrane region" description="Helical" evidence="6">
    <location>
        <begin position="21"/>
        <end position="40"/>
    </location>
</feature>
<feature type="transmembrane region" description="Helical" evidence="6">
    <location>
        <begin position="52"/>
        <end position="73"/>
    </location>
</feature>
<dbReference type="InterPro" id="IPR050833">
    <property type="entry name" value="Poly_Biosynth_Transport"/>
</dbReference>
<evidence type="ECO:0000256" key="3">
    <source>
        <dbReference type="ARBA" id="ARBA00022692"/>
    </source>
</evidence>
<dbReference type="Proteomes" id="UP000316852">
    <property type="component" value="Unassembled WGS sequence"/>
</dbReference>